<dbReference type="InterPro" id="IPR036918">
    <property type="entry name" value="Pyrv_Knase_C_sf"/>
</dbReference>
<organism evidence="17 18">
    <name type="scientific">Nostoc cf. commune SO-36</name>
    <dbReference type="NCBI Taxonomy" id="449208"/>
    <lineage>
        <taxon>Bacteria</taxon>
        <taxon>Bacillati</taxon>
        <taxon>Cyanobacteriota</taxon>
        <taxon>Cyanophyceae</taxon>
        <taxon>Nostocales</taxon>
        <taxon>Nostocaceae</taxon>
        <taxon>Nostoc</taxon>
    </lineage>
</organism>
<dbReference type="Gene3D" id="3.20.20.60">
    <property type="entry name" value="Phosphoenolpyruvate-binding domains"/>
    <property type="match status" value="1"/>
</dbReference>
<evidence type="ECO:0000256" key="10">
    <source>
        <dbReference type="ARBA" id="ARBA00022842"/>
    </source>
</evidence>
<evidence type="ECO:0000256" key="14">
    <source>
        <dbReference type="RuleBase" id="RU000504"/>
    </source>
</evidence>
<feature type="domain" description="Pyruvate kinase barrel" evidence="15">
    <location>
        <begin position="30"/>
        <end position="351"/>
    </location>
</feature>
<keyword evidence="7" id="KW-0547">Nucleotide-binding</keyword>
<gene>
    <name evidence="17" type="ORF">ANSO36C_05670</name>
</gene>
<evidence type="ECO:0000256" key="5">
    <source>
        <dbReference type="ARBA" id="ARBA00022679"/>
    </source>
</evidence>
<evidence type="ECO:0000313" key="18">
    <source>
        <dbReference type="Proteomes" id="UP001055453"/>
    </source>
</evidence>
<evidence type="ECO:0000259" key="15">
    <source>
        <dbReference type="Pfam" id="PF00224"/>
    </source>
</evidence>
<evidence type="ECO:0000313" key="17">
    <source>
        <dbReference type="EMBL" id="BDI14765.1"/>
    </source>
</evidence>
<dbReference type="SUPFAM" id="SSF51621">
    <property type="entry name" value="Phosphoenolpyruvate/pyruvate domain"/>
    <property type="match status" value="1"/>
</dbReference>
<keyword evidence="11 14" id="KW-0324">Glycolysis</keyword>
<reference evidence="17" key="1">
    <citation type="submission" date="2022-04" db="EMBL/GenBank/DDBJ databases">
        <title>Complete genome sequence of a cyanobacterium, Nostoc sp. SO-36, isolated in Antarctica.</title>
        <authorList>
            <person name="Kanesaki Y."/>
            <person name="Effendi D."/>
            <person name="Sakamoto T."/>
            <person name="Ohtani S."/>
            <person name="Awai K."/>
        </authorList>
    </citation>
    <scope>NUCLEOTIDE SEQUENCE</scope>
    <source>
        <strain evidence="17">SO-36</strain>
    </source>
</reference>
<dbReference type="InterPro" id="IPR015806">
    <property type="entry name" value="Pyrv_Knase_insert_dom_sf"/>
</dbReference>
<dbReference type="GO" id="GO:0016301">
    <property type="term" value="F:kinase activity"/>
    <property type="evidence" value="ECO:0007669"/>
    <property type="project" value="UniProtKB-KW"/>
</dbReference>
<keyword evidence="8 14" id="KW-0418">Kinase</keyword>
<dbReference type="InterPro" id="IPR015793">
    <property type="entry name" value="Pyrv_Knase_brl"/>
</dbReference>
<dbReference type="Pfam" id="PF00224">
    <property type="entry name" value="PK"/>
    <property type="match status" value="1"/>
</dbReference>
<protein>
    <recommendedName>
        <fullName evidence="4 13">Pyruvate kinase</fullName>
        <ecNumber evidence="4 13">2.7.1.40</ecNumber>
    </recommendedName>
</protein>
<dbReference type="InterPro" id="IPR011037">
    <property type="entry name" value="Pyrv_Knase-like_insert_dom_sf"/>
</dbReference>
<dbReference type="SUPFAM" id="SSF50800">
    <property type="entry name" value="PK beta-barrel domain-like"/>
    <property type="match status" value="1"/>
</dbReference>
<dbReference type="Gene3D" id="2.40.33.10">
    <property type="entry name" value="PK beta-barrel domain-like"/>
    <property type="match status" value="1"/>
</dbReference>
<evidence type="ECO:0000256" key="11">
    <source>
        <dbReference type="ARBA" id="ARBA00023152"/>
    </source>
</evidence>
<comment type="pathway">
    <text evidence="2 14">Carbohydrate degradation; glycolysis; pyruvate from D-glyceraldehyde 3-phosphate: step 5/5.</text>
</comment>
<dbReference type="NCBIfam" id="TIGR01064">
    <property type="entry name" value="pyruv_kin"/>
    <property type="match status" value="1"/>
</dbReference>
<feature type="domain" description="Pyruvate kinase C-terminal" evidence="16">
    <location>
        <begin position="384"/>
        <end position="497"/>
    </location>
</feature>
<dbReference type="Gene3D" id="3.40.1380.20">
    <property type="entry name" value="Pyruvate kinase, C-terminal domain"/>
    <property type="match status" value="1"/>
</dbReference>
<keyword evidence="12 17" id="KW-0670">Pyruvate</keyword>
<evidence type="ECO:0000256" key="13">
    <source>
        <dbReference type="NCBIfam" id="TIGR01064"/>
    </source>
</evidence>
<dbReference type="PANTHER" id="PTHR11817">
    <property type="entry name" value="PYRUVATE KINASE"/>
    <property type="match status" value="1"/>
</dbReference>
<evidence type="ECO:0000259" key="16">
    <source>
        <dbReference type="Pfam" id="PF02887"/>
    </source>
</evidence>
<dbReference type="InterPro" id="IPR015813">
    <property type="entry name" value="Pyrv/PenolPyrv_kinase-like_dom"/>
</dbReference>
<name>A0ABN6PXI9_NOSCO</name>
<dbReference type="Proteomes" id="UP001055453">
    <property type="component" value="Chromosome"/>
</dbReference>
<dbReference type="PRINTS" id="PR01050">
    <property type="entry name" value="PYRUVTKNASE"/>
</dbReference>
<accession>A0ABN6PXI9</accession>
<dbReference type="NCBIfam" id="NF004978">
    <property type="entry name" value="PRK06354.1"/>
    <property type="match status" value="1"/>
</dbReference>
<evidence type="ECO:0000256" key="8">
    <source>
        <dbReference type="ARBA" id="ARBA00022777"/>
    </source>
</evidence>
<keyword evidence="5 14" id="KW-0808">Transferase</keyword>
<dbReference type="SUPFAM" id="SSF52935">
    <property type="entry name" value="PK C-terminal domain-like"/>
    <property type="match status" value="1"/>
</dbReference>
<dbReference type="InterPro" id="IPR018209">
    <property type="entry name" value="Pyrv_Knase_AS"/>
</dbReference>
<dbReference type="InterPro" id="IPR040442">
    <property type="entry name" value="Pyrv_kinase-like_dom_sf"/>
</dbReference>
<evidence type="ECO:0000256" key="6">
    <source>
        <dbReference type="ARBA" id="ARBA00022723"/>
    </source>
</evidence>
<evidence type="ECO:0000256" key="1">
    <source>
        <dbReference type="ARBA" id="ARBA00001958"/>
    </source>
</evidence>
<dbReference type="EC" id="2.7.1.40" evidence="4 13"/>
<comment type="similarity">
    <text evidence="3 14">Belongs to the pyruvate kinase family.</text>
</comment>
<sequence>MDGLGDVYDGLRLRSNYPNLQVTPQPLIPMRRTKIICTVGPATSAPEKLQALVKAGMNVARLNFSHGAYEFHAQTAHYLRQISNEQQKPIAIMQDLCGPKIRLGTLPPEGLNLEAGTEVTFVLQEKGDSIDELPLPLPTLFAMVRPGEPILINDGRVKLIVTARDADHIRAQVKIGGLISTHKGVNLPQTPLPVSSITEKDLLDLRFGIQLGVDWVAVSFVRSPQDLEPARRMIEAAGASIRLIAKIERAEAVENFDSILKVADAIMIARGDLGVEVPIHEVPLIQKDIIRRCNRAGKPVITATQMLESMISAPDPTRAEATDVANSILDGTDAVMLSGETAVGQYPIAAVEMMHNIAVRTEQALDEGSKHAWCHEAGSLSVTESVAESVCRIAYETGSRAILCNTSSGNTARMVSKYRPTSPIIALTPDITAYRQLALSWGVEALLIPPVHNAEEMFTNVVNTVVDMGLANKGDKVVITSGVPIGKSGTTSLIKVHSIGQPISA</sequence>
<evidence type="ECO:0000256" key="7">
    <source>
        <dbReference type="ARBA" id="ARBA00022741"/>
    </source>
</evidence>
<dbReference type="NCBIfam" id="NF004491">
    <property type="entry name" value="PRK05826.1"/>
    <property type="match status" value="1"/>
</dbReference>
<comment type="catalytic activity">
    <reaction evidence="14">
        <text>pyruvate + ATP = phosphoenolpyruvate + ADP + H(+)</text>
        <dbReference type="Rhea" id="RHEA:18157"/>
        <dbReference type="ChEBI" id="CHEBI:15361"/>
        <dbReference type="ChEBI" id="CHEBI:15378"/>
        <dbReference type="ChEBI" id="CHEBI:30616"/>
        <dbReference type="ChEBI" id="CHEBI:58702"/>
        <dbReference type="ChEBI" id="CHEBI:456216"/>
        <dbReference type="EC" id="2.7.1.40"/>
    </reaction>
</comment>
<evidence type="ECO:0000256" key="12">
    <source>
        <dbReference type="ARBA" id="ARBA00023317"/>
    </source>
</evidence>
<keyword evidence="6" id="KW-0479">Metal-binding</keyword>
<keyword evidence="10 14" id="KW-0460">Magnesium</keyword>
<dbReference type="InterPro" id="IPR001697">
    <property type="entry name" value="Pyr_Knase"/>
</dbReference>
<proteinExistence type="inferred from homology"/>
<dbReference type="PROSITE" id="PS00110">
    <property type="entry name" value="PYRUVATE_KINASE"/>
    <property type="match status" value="1"/>
</dbReference>
<keyword evidence="18" id="KW-1185">Reference proteome</keyword>
<evidence type="ECO:0000256" key="9">
    <source>
        <dbReference type="ARBA" id="ARBA00022840"/>
    </source>
</evidence>
<dbReference type="Pfam" id="PF02887">
    <property type="entry name" value="PK_C"/>
    <property type="match status" value="1"/>
</dbReference>
<evidence type="ECO:0000256" key="3">
    <source>
        <dbReference type="ARBA" id="ARBA00008663"/>
    </source>
</evidence>
<evidence type="ECO:0000256" key="4">
    <source>
        <dbReference type="ARBA" id="ARBA00012142"/>
    </source>
</evidence>
<evidence type="ECO:0000256" key="2">
    <source>
        <dbReference type="ARBA" id="ARBA00004997"/>
    </source>
</evidence>
<comment type="cofactor">
    <cofactor evidence="1">
        <name>K(+)</name>
        <dbReference type="ChEBI" id="CHEBI:29103"/>
    </cofactor>
</comment>
<dbReference type="InterPro" id="IPR015795">
    <property type="entry name" value="Pyrv_Knase_C"/>
</dbReference>
<keyword evidence="9" id="KW-0067">ATP-binding</keyword>
<dbReference type="EMBL" id="AP025732">
    <property type="protein sequence ID" value="BDI14765.1"/>
    <property type="molecule type" value="Genomic_DNA"/>
</dbReference>